<dbReference type="Gene3D" id="3.80.10.10">
    <property type="entry name" value="Ribonuclease Inhibitor"/>
    <property type="match status" value="2"/>
</dbReference>
<sequence length="657" mass="76103">MPDSICEDLCKQPTLKAPSGEYAKLVHDSTTELHEPIQSILSALDRRAMGLSKCANFESALRDAKAMQHLSPSSALGYIREATIYSGQGKQRRAIDICNKGLDKVDTDDKHYATLQQVKTEVEQRQNNTRIDFIKQLPMDIVITTLVPMMMDDSPISSTAPSPYLYVSNVWRDRIVQCFDGLRFKVEKSRDLSHVLELSLYIRRLDLDLGSEDAWFCDLLRNNDFFSLRELSIDCSSLTHFEVHLEHVSIAAMADVLQPCPNLVLLDIVQSDVPDFTSLARTTWPKLTTFAIMCDGDPSRDVFTRDQIASIPKHFPSLKKLAISPCEDTQMTRILLDHYPRMKRIELSHGPYVQVTFLEQATPCEEDGITDLFIESDRREIFAWKFLADELRQHQDTLESIQCNMFFDDKNEEEDEHVLEDIHPIEYRRLKRLDLNHYGWWFTRHAPMLEELKMTVDTITENVAVLDTIPPKLRKLELELDQDINRHYQAPLERYLHGISQQSQLKELIIDFWTMKDIGNIPKAIRHLDQLERLTVIFATKWDYRQMERFIGGIVNGCQKLACLEISCFNPPSTYCLEALKQLDHLEQFAFSINGMGRNDSFWRTIESISQLKRIRIHPASAARMDDIRCLQKQRPDLNIIVDRSFTRFGDHLQTIH</sequence>
<dbReference type="SUPFAM" id="SSF48452">
    <property type="entry name" value="TPR-like"/>
    <property type="match status" value="1"/>
</dbReference>
<name>A0A068SG73_9FUNG</name>
<dbReference type="EMBL" id="CBTN010000168">
    <property type="protein sequence ID" value="CDH61284.1"/>
    <property type="molecule type" value="Genomic_DNA"/>
</dbReference>
<reference evidence="1" key="1">
    <citation type="submission" date="2013-08" db="EMBL/GenBank/DDBJ databases">
        <title>Gene expansion shapes genome architecture in the human pathogen Lichtheimia corymbifera: an evolutionary genomics analysis in the ancient terrestrial Mucorales (Mucoromycotina).</title>
        <authorList>
            <person name="Schwartze V.U."/>
            <person name="Winter S."/>
            <person name="Shelest E."/>
            <person name="Marcet-Houben M."/>
            <person name="Horn F."/>
            <person name="Wehner S."/>
            <person name="Hoffmann K."/>
            <person name="Riege K."/>
            <person name="Sammeth M."/>
            <person name="Nowrousian M."/>
            <person name="Valiante V."/>
            <person name="Linde J."/>
            <person name="Jacobsen I.D."/>
            <person name="Marz M."/>
            <person name="Brakhage A.A."/>
            <person name="Gabaldon T."/>
            <person name="Bocker S."/>
            <person name="Voigt K."/>
        </authorList>
    </citation>
    <scope>NUCLEOTIDE SEQUENCE [LARGE SCALE GENOMIC DNA]</scope>
    <source>
        <strain evidence="1">FSU 9682</strain>
    </source>
</reference>
<keyword evidence="2" id="KW-1185">Reference proteome</keyword>
<dbReference type="Proteomes" id="UP000027586">
    <property type="component" value="Unassembled WGS sequence"/>
</dbReference>
<organism evidence="1 2">
    <name type="scientific">Lichtheimia corymbifera JMRC:FSU:9682</name>
    <dbReference type="NCBI Taxonomy" id="1263082"/>
    <lineage>
        <taxon>Eukaryota</taxon>
        <taxon>Fungi</taxon>
        <taxon>Fungi incertae sedis</taxon>
        <taxon>Mucoromycota</taxon>
        <taxon>Mucoromycotina</taxon>
        <taxon>Mucoromycetes</taxon>
        <taxon>Mucorales</taxon>
        <taxon>Lichtheimiaceae</taxon>
        <taxon>Lichtheimia</taxon>
    </lineage>
</organism>
<evidence type="ECO:0008006" key="3">
    <source>
        <dbReference type="Google" id="ProtNLM"/>
    </source>
</evidence>
<dbReference type="Gene3D" id="1.25.40.10">
    <property type="entry name" value="Tetratricopeptide repeat domain"/>
    <property type="match status" value="1"/>
</dbReference>
<protein>
    <recommendedName>
        <fullName evidence="3">F-box domain-containing protein</fullName>
    </recommendedName>
</protein>
<proteinExistence type="predicted"/>
<gene>
    <name evidence="1" type="ORF">LCOR_12063.1</name>
</gene>
<dbReference type="VEuPathDB" id="FungiDB:LCOR_12063.1"/>
<dbReference type="OrthoDB" id="2265362at2759"/>
<evidence type="ECO:0000313" key="2">
    <source>
        <dbReference type="Proteomes" id="UP000027586"/>
    </source>
</evidence>
<accession>A0A068SG73</accession>
<dbReference type="InterPro" id="IPR011990">
    <property type="entry name" value="TPR-like_helical_dom_sf"/>
</dbReference>
<dbReference type="SUPFAM" id="SSF52047">
    <property type="entry name" value="RNI-like"/>
    <property type="match status" value="1"/>
</dbReference>
<comment type="caution">
    <text evidence="1">The sequence shown here is derived from an EMBL/GenBank/DDBJ whole genome shotgun (WGS) entry which is preliminary data.</text>
</comment>
<dbReference type="AlphaFoldDB" id="A0A068SG73"/>
<dbReference type="InterPro" id="IPR032675">
    <property type="entry name" value="LRR_dom_sf"/>
</dbReference>
<evidence type="ECO:0000313" key="1">
    <source>
        <dbReference type="EMBL" id="CDH61284.1"/>
    </source>
</evidence>